<name>A0ACB7ZLA7_9ERIC</name>
<sequence>MANPLYFDINVHVYGKITKIKKIDPNRYSYIDLLDDITERSLSGLPCNRDCAITLSFQVPGSNEKVVVGCDLDVLDMFRFYSRTCLVDLFVELGDGTGLGDFTTPIGPQVDVNGTESVHDEDHSSPNLWGDDFFGVESAYELNSDGLSSYQSDDKGGRESSDDERSGSESKAIDISTFGHEFYVEGEGPIKLEKGMIFGDVNKFREVLKEYTIQQGCKIIRDKNERGRVTCHCVALGCQWRVHASPLPDGLTYKIRSYKGEHTCLSSTTSVEANSTWIAKKFASTLRTNPTMTLDAMQVEV</sequence>
<organism evidence="1 2">
    <name type="scientific">Vaccinium darrowii</name>
    <dbReference type="NCBI Taxonomy" id="229202"/>
    <lineage>
        <taxon>Eukaryota</taxon>
        <taxon>Viridiplantae</taxon>
        <taxon>Streptophyta</taxon>
        <taxon>Embryophyta</taxon>
        <taxon>Tracheophyta</taxon>
        <taxon>Spermatophyta</taxon>
        <taxon>Magnoliopsida</taxon>
        <taxon>eudicotyledons</taxon>
        <taxon>Gunneridae</taxon>
        <taxon>Pentapetalae</taxon>
        <taxon>asterids</taxon>
        <taxon>Ericales</taxon>
        <taxon>Ericaceae</taxon>
        <taxon>Vaccinioideae</taxon>
        <taxon>Vaccinieae</taxon>
        <taxon>Vaccinium</taxon>
    </lineage>
</organism>
<comment type="caution">
    <text evidence="1">The sequence shown here is derived from an EMBL/GenBank/DDBJ whole genome shotgun (WGS) entry which is preliminary data.</text>
</comment>
<evidence type="ECO:0000313" key="1">
    <source>
        <dbReference type="EMBL" id="KAH7866421.1"/>
    </source>
</evidence>
<dbReference type="Proteomes" id="UP000828048">
    <property type="component" value="Chromosome 9"/>
</dbReference>
<protein>
    <submittedName>
        <fullName evidence="1">Uncharacterized protein</fullName>
    </submittedName>
</protein>
<gene>
    <name evidence="1" type="ORF">Vadar_020209</name>
</gene>
<keyword evidence="2" id="KW-1185">Reference proteome</keyword>
<evidence type="ECO:0000313" key="2">
    <source>
        <dbReference type="Proteomes" id="UP000828048"/>
    </source>
</evidence>
<dbReference type="EMBL" id="CM037159">
    <property type="protein sequence ID" value="KAH7866421.1"/>
    <property type="molecule type" value="Genomic_DNA"/>
</dbReference>
<accession>A0ACB7ZLA7</accession>
<proteinExistence type="predicted"/>
<reference evidence="1 2" key="1">
    <citation type="journal article" date="2021" name="Hortic Res">
        <title>High-quality reference genome and annotation aids understanding of berry development for evergreen blueberry (Vaccinium darrowii).</title>
        <authorList>
            <person name="Yu J."/>
            <person name="Hulse-Kemp A.M."/>
            <person name="Babiker E."/>
            <person name="Staton M."/>
        </authorList>
    </citation>
    <scope>NUCLEOTIDE SEQUENCE [LARGE SCALE GENOMIC DNA]</scope>
    <source>
        <strain evidence="2">cv. NJ 8807/NJ 8810</strain>
        <tissue evidence="1">Young leaf</tissue>
    </source>
</reference>